<proteinExistence type="predicted"/>
<dbReference type="AlphaFoldDB" id="A0A939FBC1"/>
<name>A0A939FBC1_9ACTN</name>
<feature type="non-terminal residue" evidence="1">
    <location>
        <position position="116"/>
    </location>
</feature>
<keyword evidence="2" id="KW-1185">Reference proteome</keyword>
<organism evidence="1 2">
    <name type="scientific">Streptomyces beijiangensis</name>
    <dbReference type="NCBI Taxonomy" id="163361"/>
    <lineage>
        <taxon>Bacteria</taxon>
        <taxon>Bacillati</taxon>
        <taxon>Actinomycetota</taxon>
        <taxon>Actinomycetes</taxon>
        <taxon>Kitasatosporales</taxon>
        <taxon>Streptomycetaceae</taxon>
        <taxon>Streptomyces</taxon>
    </lineage>
</organism>
<dbReference type="Proteomes" id="UP000664167">
    <property type="component" value="Unassembled WGS sequence"/>
</dbReference>
<reference evidence="1" key="1">
    <citation type="submission" date="2021-03" db="EMBL/GenBank/DDBJ databases">
        <title>Streptomyces poriferae sp. nov., a novel marine sponge-derived Actinobacteria species with anti-MRSA activity.</title>
        <authorList>
            <person name="Sandoval-Powers M."/>
            <person name="Kralova S."/>
            <person name="Nguyen G.-S."/>
            <person name="Fawwal D."/>
            <person name="Degnes K."/>
            <person name="Klinkenberg G."/>
            <person name="Sletta H."/>
            <person name="Wentzel A."/>
            <person name="Liles M.R."/>
        </authorList>
    </citation>
    <scope>NUCLEOTIDE SEQUENCE</scope>
    <source>
        <strain evidence="1">DSM 41794</strain>
    </source>
</reference>
<protein>
    <submittedName>
        <fullName evidence="1">Uncharacterized protein</fullName>
    </submittedName>
</protein>
<comment type="caution">
    <text evidence="1">The sequence shown here is derived from an EMBL/GenBank/DDBJ whole genome shotgun (WGS) entry which is preliminary data.</text>
</comment>
<dbReference type="EMBL" id="JAFLRJ010000252">
    <property type="protein sequence ID" value="MBO0515034.1"/>
    <property type="molecule type" value="Genomic_DNA"/>
</dbReference>
<evidence type="ECO:0000313" key="2">
    <source>
        <dbReference type="Proteomes" id="UP000664167"/>
    </source>
</evidence>
<evidence type="ECO:0000313" key="1">
    <source>
        <dbReference type="EMBL" id="MBO0515034.1"/>
    </source>
</evidence>
<gene>
    <name evidence="1" type="ORF">J0695_25030</name>
</gene>
<accession>A0A939FBC1</accession>
<sequence>MGEAPKENLAVATVQVRCPACRREHTYAAPVYPCACGAPVAPPLDRAAAPQPITHRTWSEGWVRVHCEACGRQDDWPQPELGCGCGTVLGIPVQPVRAALPVRTESAPPPPPPAHI</sequence>